<keyword evidence="2" id="KW-0472">Membrane</keyword>
<gene>
    <name evidence="3" type="ORF">EI555_018492</name>
</gene>
<evidence type="ECO:0000256" key="2">
    <source>
        <dbReference type="SAM" id="Phobius"/>
    </source>
</evidence>
<dbReference type="AlphaFoldDB" id="A0A4U1FUV1"/>
<accession>A0A4U1FUV1</accession>
<feature type="transmembrane region" description="Helical" evidence="2">
    <location>
        <begin position="87"/>
        <end position="110"/>
    </location>
</feature>
<feature type="region of interest" description="Disordered" evidence="1">
    <location>
        <begin position="123"/>
        <end position="157"/>
    </location>
</feature>
<protein>
    <recommendedName>
        <fullName evidence="5">SIGLEC family-like protein 1</fullName>
    </recommendedName>
</protein>
<evidence type="ECO:0000256" key="1">
    <source>
        <dbReference type="SAM" id="MobiDB-lite"/>
    </source>
</evidence>
<organism evidence="3 4">
    <name type="scientific">Monodon monoceros</name>
    <name type="common">Narwhal</name>
    <name type="synonym">Ceratodon monodon</name>
    <dbReference type="NCBI Taxonomy" id="40151"/>
    <lineage>
        <taxon>Eukaryota</taxon>
        <taxon>Metazoa</taxon>
        <taxon>Chordata</taxon>
        <taxon>Craniata</taxon>
        <taxon>Vertebrata</taxon>
        <taxon>Euteleostomi</taxon>
        <taxon>Mammalia</taxon>
        <taxon>Eutheria</taxon>
        <taxon>Laurasiatheria</taxon>
        <taxon>Artiodactyla</taxon>
        <taxon>Whippomorpha</taxon>
        <taxon>Cetacea</taxon>
        <taxon>Odontoceti</taxon>
        <taxon>Monodontidae</taxon>
        <taxon>Monodon</taxon>
    </lineage>
</organism>
<proteinExistence type="predicted"/>
<feature type="compositionally biased region" description="Low complexity" evidence="1">
    <location>
        <begin position="138"/>
        <end position="151"/>
    </location>
</feature>
<feature type="non-terminal residue" evidence="3">
    <location>
        <position position="1"/>
    </location>
</feature>
<name>A0A4U1FUV1_MONMO</name>
<keyword evidence="2" id="KW-1133">Transmembrane helix</keyword>
<evidence type="ECO:0008006" key="5">
    <source>
        <dbReference type="Google" id="ProtNLM"/>
    </source>
</evidence>
<dbReference type="Proteomes" id="UP000308365">
    <property type="component" value="Unassembled WGS sequence"/>
</dbReference>
<dbReference type="EMBL" id="RWIC01000002">
    <property type="protein sequence ID" value="TKC53744.1"/>
    <property type="molecule type" value="Genomic_DNA"/>
</dbReference>
<reference evidence="4" key="1">
    <citation type="journal article" date="2019" name="IScience">
        <title>Narwhal Genome Reveals Long-Term Low Genetic Diversity despite Current Large Abundance Size.</title>
        <authorList>
            <person name="Westbury M.V."/>
            <person name="Petersen B."/>
            <person name="Garde E."/>
            <person name="Heide-Jorgensen M.P."/>
            <person name="Lorenzen E.D."/>
        </authorList>
    </citation>
    <scope>NUCLEOTIDE SEQUENCE [LARGE SCALE GENOMIC DNA]</scope>
</reference>
<sequence>PASLLYSSCSLEKTLQCSCSFHGIPTPSVQWLMGGAPMGLNNMNNTLQPEITMGLHCEGKDQYGIHTSSNFLISDKNSVSNAFVKGLIQGVVYGPIVSALFSFLVLLVCVSGKSLGWAAAQLRPPEGTHGDDPEGSQPHLLPRPQAALAPPGKESKF</sequence>
<evidence type="ECO:0000313" key="4">
    <source>
        <dbReference type="Proteomes" id="UP000308365"/>
    </source>
</evidence>
<comment type="caution">
    <text evidence="3">The sequence shown here is derived from an EMBL/GenBank/DDBJ whole genome shotgun (WGS) entry which is preliminary data.</text>
</comment>
<keyword evidence="2" id="KW-0812">Transmembrane</keyword>
<evidence type="ECO:0000313" key="3">
    <source>
        <dbReference type="EMBL" id="TKC53744.1"/>
    </source>
</evidence>